<reference evidence="2" key="1">
    <citation type="submission" date="2016-11" db="EMBL/GenBank/DDBJ databases">
        <authorList>
            <person name="Varghese N."/>
            <person name="Submissions S."/>
        </authorList>
    </citation>
    <scope>NUCLEOTIDE SEQUENCE [LARGE SCALE GENOMIC DNA]</scope>
    <source>
        <strain evidence="2">DSM 25330</strain>
    </source>
</reference>
<organism evidence="1 2">
    <name type="scientific">Winogradskyella jejuensis</name>
    <dbReference type="NCBI Taxonomy" id="1089305"/>
    <lineage>
        <taxon>Bacteria</taxon>
        <taxon>Pseudomonadati</taxon>
        <taxon>Bacteroidota</taxon>
        <taxon>Flavobacteriia</taxon>
        <taxon>Flavobacteriales</taxon>
        <taxon>Flavobacteriaceae</taxon>
        <taxon>Winogradskyella</taxon>
    </lineage>
</organism>
<proteinExistence type="predicted"/>
<dbReference type="OrthoDB" id="1494223at2"/>
<dbReference type="Proteomes" id="UP000184522">
    <property type="component" value="Unassembled WGS sequence"/>
</dbReference>
<evidence type="ECO:0000313" key="1">
    <source>
        <dbReference type="EMBL" id="SHH78732.1"/>
    </source>
</evidence>
<dbReference type="RefSeq" id="WP_073087669.1">
    <property type="nucleotide sequence ID" value="NZ_FQWS01000004.1"/>
</dbReference>
<keyword evidence="2" id="KW-1185">Reference proteome</keyword>
<dbReference type="AlphaFoldDB" id="A0A1M5VTZ2"/>
<name>A0A1M5VTZ2_9FLAO</name>
<sequence>MNDKQRERLTKMLQDRSHKIEILKHFDEYFDRFTHRVLKNAINEINSELFEITNESLRLFFEDPYSVNHSRYYVMVQLIAESNRRHQFFLDNTRHFPSLSFEGNEITGKIKITTKIKENGSSGKEIEIKQLNEITVYDILIDFIDSVYKQ</sequence>
<gene>
    <name evidence="1" type="ORF">SAMN05444148_2823</name>
</gene>
<evidence type="ECO:0000313" key="2">
    <source>
        <dbReference type="Proteomes" id="UP000184522"/>
    </source>
</evidence>
<dbReference type="STRING" id="1089305.SAMN05444148_2823"/>
<dbReference type="EMBL" id="FQWS01000004">
    <property type="protein sequence ID" value="SHH78732.1"/>
    <property type="molecule type" value="Genomic_DNA"/>
</dbReference>
<protein>
    <submittedName>
        <fullName evidence="1">Uncharacterized protein</fullName>
    </submittedName>
</protein>
<accession>A0A1M5VTZ2</accession>